<evidence type="ECO:0000256" key="5">
    <source>
        <dbReference type="ARBA" id="ARBA00022842"/>
    </source>
</evidence>
<dbReference type="AlphaFoldDB" id="A0A507QGE7"/>
<comment type="cofactor">
    <cofactor evidence="1">
        <name>Mn(2+)</name>
        <dbReference type="ChEBI" id="CHEBI:29035"/>
    </cofactor>
</comment>
<organism evidence="7 8">
    <name type="scientific">Monascus purpureus</name>
    <name type="common">Red mold</name>
    <name type="synonym">Monascus anka</name>
    <dbReference type="NCBI Taxonomy" id="5098"/>
    <lineage>
        <taxon>Eukaryota</taxon>
        <taxon>Fungi</taxon>
        <taxon>Dikarya</taxon>
        <taxon>Ascomycota</taxon>
        <taxon>Pezizomycotina</taxon>
        <taxon>Eurotiomycetes</taxon>
        <taxon>Eurotiomycetidae</taxon>
        <taxon>Eurotiales</taxon>
        <taxon>Aspergillaceae</taxon>
        <taxon>Monascus</taxon>
    </lineage>
</organism>
<comment type="cofactor">
    <cofactor evidence="2">
        <name>Mg(2+)</name>
        <dbReference type="ChEBI" id="CHEBI:18420"/>
    </cofactor>
</comment>
<protein>
    <submittedName>
        <fullName evidence="7">Uncharacterized protein</fullName>
    </submittedName>
</protein>
<dbReference type="STRING" id="5098.A0A507QGE7"/>
<sequence length="181" mass="20471">MYLYFLPLPQESDKKILDELPTEGKCEQIHAPTSDGGIEVTEAMFLPASEWLQKARKGEIILFPPQFLLLHLVAQFLDKQPRETDSIGELEKRRSELLQFVHSGSPPWTKKCISPKMLTLLNDGRVALGLDHPGPELKGTDKKGDTERAVIVRFSKGAVKDIDVWWKKDVFSEDTAEKSNL</sequence>
<keyword evidence="5" id="KW-0460">Magnesium</keyword>
<evidence type="ECO:0000256" key="4">
    <source>
        <dbReference type="ARBA" id="ARBA00022801"/>
    </source>
</evidence>
<evidence type="ECO:0000256" key="2">
    <source>
        <dbReference type="ARBA" id="ARBA00001946"/>
    </source>
</evidence>
<dbReference type="InterPro" id="IPR039121">
    <property type="entry name" value="NUDT19"/>
</dbReference>
<keyword evidence="4" id="KW-0378">Hydrolase</keyword>
<dbReference type="PANTHER" id="PTHR12318">
    <property type="entry name" value="TESTOSTERONE-REGULATED PROTEIN RP2"/>
    <property type="match status" value="1"/>
</dbReference>
<keyword evidence="6" id="KW-0464">Manganese</keyword>
<dbReference type="PANTHER" id="PTHR12318:SF0">
    <property type="entry name" value="ACYL-COENZYME A DIPHOSPHATASE NUDT19"/>
    <property type="match status" value="1"/>
</dbReference>
<dbReference type="Proteomes" id="UP000319663">
    <property type="component" value="Unassembled WGS sequence"/>
</dbReference>
<evidence type="ECO:0000313" key="7">
    <source>
        <dbReference type="EMBL" id="TQB67606.1"/>
    </source>
</evidence>
<evidence type="ECO:0000256" key="3">
    <source>
        <dbReference type="ARBA" id="ARBA00022723"/>
    </source>
</evidence>
<proteinExistence type="predicted"/>
<evidence type="ECO:0000256" key="1">
    <source>
        <dbReference type="ARBA" id="ARBA00001936"/>
    </source>
</evidence>
<keyword evidence="8" id="KW-1185">Reference proteome</keyword>
<reference evidence="7 8" key="1">
    <citation type="submission" date="2019-06" db="EMBL/GenBank/DDBJ databases">
        <title>Wine fermentation using esterase from Monascus purpureus.</title>
        <authorList>
            <person name="Geng C."/>
            <person name="Zhang Y."/>
        </authorList>
    </citation>
    <scope>NUCLEOTIDE SEQUENCE [LARGE SCALE GENOMIC DNA]</scope>
    <source>
        <strain evidence="7">HQ1</strain>
    </source>
</reference>
<gene>
    <name evidence="7" type="ORF">MPDQ_005123</name>
</gene>
<name>A0A507QGE7_MONPU</name>
<comment type="caution">
    <text evidence="7">The sequence shown here is derived from an EMBL/GenBank/DDBJ whole genome shotgun (WGS) entry which is preliminary data.</text>
</comment>
<keyword evidence="3" id="KW-0479">Metal-binding</keyword>
<dbReference type="GO" id="GO:0016818">
    <property type="term" value="F:hydrolase activity, acting on acid anhydrides, in phosphorus-containing anhydrides"/>
    <property type="evidence" value="ECO:0007669"/>
    <property type="project" value="InterPro"/>
</dbReference>
<dbReference type="GO" id="GO:0046872">
    <property type="term" value="F:metal ion binding"/>
    <property type="evidence" value="ECO:0007669"/>
    <property type="project" value="UniProtKB-KW"/>
</dbReference>
<dbReference type="GO" id="GO:0005739">
    <property type="term" value="C:mitochondrion"/>
    <property type="evidence" value="ECO:0007669"/>
    <property type="project" value="TreeGrafter"/>
</dbReference>
<dbReference type="EMBL" id="VIFY01000349">
    <property type="protein sequence ID" value="TQB67606.1"/>
    <property type="molecule type" value="Genomic_DNA"/>
</dbReference>
<accession>A0A507QGE7</accession>
<dbReference type="Gene3D" id="3.90.79.10">
    <property type="entry name" value="Nucleoside Triphosphate Pyrophosphohydrolase"/>
    <property type="match status" value="1"/>
</dbReference>
<evidence type="ECO:0000256" key="6">
    <source>
        <dbReference type="ARBA" id="ARBA00023211"/>
    </source>
</evidence>
<evidence type="ECO:0000313" key="8">
    <source>
        <dbReference type="Proteomes" id="UP000319663"/>
    </source>
</evidence>